<organism evidence="7 8">
    <name type="scientific">Nitrosotalea devaniterrae</name>
    <dbReference type="NCBI Taxonomy" id="1078905"/>
    <lineage>
        <taxon>Archaea</taxon>
        <taxon>Nitrososphaerota</taxon>
        <taxon>Nitrososphaeria</taxon>
        <taxon>Nitrosotaleales</taxon>
        <taxon>Nitrosotaleaceae</taxon>
        <taxon>Nitrosotalea</taxon>
    </lineage>
</organism>
<feature type="transmembrane region" description="Helical" evidence="6">
    <location>
        <begin position="174"/>
        <end position="207"/>
    </location>
</feature>
<dbReference type="CDD" id="cd06550">
    <property type="entry name" value="TM_ABC_iron-siderophores_like"/>
    <property type="match status" value="1"/>
</dbReference>
<keyword evidence="5 6" id="KW-0472">Membrane</keyword>
<protein>
    <submittedName>
        <fullName evidence="7">ABC putative metal uptake transporter, permease component</fullName>
    </submittedName>
</protein>
<dbReference type="Gene3D" id="1.10.3470.10">
    <property type="entry name" value="ABC transporter involved in vitamin B12 uptake, BtuC"/>
    <property type="match status" value="1"/>
</dbReference>
<feature type="transmembrane region" description="Helical" evidence="6">
    <location>
        <begin position="15"/>
        <end position="34"/>
    </location>
</feature>
<evidence type="ECO:0000256" key="5">
    <source>
        <dbReference type="ARBA" id="ARBA00023136"/>
    </source>
</evidence>
<dbReference type="SUPFAM" id="SSF81345">
    <property type="entry name" value="ABC transporter involved in vitamin B12 uptake, BtuC"/>
    <property type="match status" value="1"/>
</dbReference>
<evidence type="ECO:0000256" key="3">
    <source>
        <dbReference type="ARBA" id="ARBA00022692"/>
    </source>
</evidence>
<gene>
    <name evidence="7" type="ORF">NDEV_1993</name>
</gene>
<name>A0A128A5W8_9ARCH</name>
<feature type="transmembrane region" description="Helical" evidence="6">
    <location>
        <begin position="219"/>
        <end position="241"/>
    </location>
</feature>
<evidence type="ECO:0000256" key="2">
    <source>
        <dbReference type="ARBA" id="ARBA00008034"/>
    </source>
</evidence>
<dbReference type="EMBL" id="LN890280">
    <property type="protein sequence ID" value="CUR52755.1"/>
    <property type="molecule type" value="Genomic_DNA"/>
</dbReference>
<comment type="similarity">
    <text evidence="2">Belongs to the ABC-3 integral membrane protein family.</text>
</comment>
<proteinExistence type="inferred from homology"/>
<evidence type="ECO:0000256" key="6">
    <source>
        <dbReference type="SAM" id="Phobius"/>
    </source>
</evidence>
<dbReference type="KEGG" id="ndv:NDEV_1993"/>
<comment type="subcellular location">
    <subcellularLocation>
        <location evidence="1">Membrane</location>
        <topology evidence="1">Multi-pass membrane protein</topology>
    </subcellularLocation>
</comment>
<dbReference type="Pfam" id="PF00950">
    <property type="entry name" value="ABC-3"/>
    <property type="match status" value="1"/>
</dbReference>
<evidence type="ECO:0000313" key="7">
    <source>
        <dbReference type="EMBL" id="CUR52755.1"/>
    </source>
</evidence>
<keyword evidence="3 6" id="KW-0812">Transmembrane</keyword>
<dbReference type="Proteomes" id="UP000196239">
    <property type="component" value="Chromosome 1"/>
</dbReference>
<dbReference type="GO" id="GO:0055085">
    <property type="term" value="P:transmembrane transport"/>
    <property type="evidence" value="ECO:0007669"/>
    <property type="project" value="InterPro"/>
</dbReference>
<dbReference type="AlphaFoldDB" id="A0A128A5W8"/>
<keyword evidence="4 6" id="KW-1133">Transmembrane helix</keyword>
<dbReference type="InterPro" id="IPR001626">
    <property type="entry name" value="ABC_TroCD"/>
</dbReference>
<dbReference type="PANTHER" id="PTHR30477:SF0">
    <property type="entry name" value="METAL TRANSPORT SYSTEM MEMBRANE PROTEIN TM_0125-RELATED"/>
    <property type="match status" value="1"/>
</dbReference>
<evidence type="ECO:0000256" key="4">
    <source>
        <dbReference type="ARBA" id="ARBA00022989"/>
    </source>
</evidence>
<keyword evidence="8" id="KW-1185">Reference proteome</keyword>
<dbReference type="GO" id="GO:0043190">
    <property type="term" value="C:ATP-binding cassette (ABC) transporter complex"/>
    <property type="evidence" value="ECO:0007669"/>
    <property type="project" value="InterPro"/>
</dbReference>
<feature type="transmembrane region" description="Helical" evidence="6">
    <location>
        <begin position="46"/>
        <end position="70"/>
    </location>
</feature>
<evidence type="ECO:0000313" key="8">
    <source>
        <dbReference type="Proteomes" id="UP000196239"/>
    </source>
</evidence>
<reference evidence="8" key="1">
    <citation type="submission" date="2015-10" db="EMBL/GenBank/DDBJ databases">
        <authorList>
            <person name="Lehtovirta-Morley L.E."/>
            <person name="Vieille C."/>
        </authorList>
    </citation>
    <scope>NUCLEOTIDE SEQUENCE [LARGE SCALE GENOMIC DNA]</scope>
</reference>
<feature type="transmembrane region" description="Helical" evidence="6">
    <location>
        <begin position="90"/>
        <end position="122"/>
    </location>
</feature>
<feature type="transmembrane region" description="Helical" evidence="6">
    <location>
        <begin position="247"/>
        <end position="263"/>
    </location>
</feature>
<evidence type="ECO:0000256" key="1">
    <source>
        <dbReference type="ARBA" id="ARBA00004141"/>
    </source>
</evidence>
<feature type="transmembrane region" description="Helical" evidence="6">
    <location>
        <begin position="134"/>
        <end position="154"/>
    </location>
</feature>
<accession>A0A128A5W8</accession>
<dbReference type="PANTHER" id="PTHR30477">
    <property type="entry name" value="ABC-TRANSPORTER METAL-BINDING PROTEIN"/>
    <property type="match status" value="1"/>
</dbReference>
<dbReference type="InterPro" id="IPR037294">
    <property type="entry name" value="ABC_BtuC-like"/>
</dbReference>
<sequence>MNLEILSYGFMQRGLLTGIVVSITCSMIGLFLVLKRYSLFGDALSHVAFGGIALGFFLNIYPIWTAFAVSVSTALGITKLRKSTKISGDAAIAVLLSSGFAMGVLLISASHGFTIDLFSFLFGSILLTNMQDTLLIVAVSCGVIVTLITIRKPLIHFTFDEEQAKVHGIPVEKLNYLFVALAAVTVIATMRLVGILLISALIVLPNITSIMMGRGFKKTMLISISLSVSAVIAGITISYYFNLAPSGTIVMLMVAMFVVTLIAKHAGMFSKTINEHNLSATN</sequence>